<keyword evidence="4 6" id="KW-1133">Transmembrane helix</keyword>
<organism evidence="7 8">
    <name type="scientific">Algoriphagus chordae</name>
    <dbReference type="NCBI Taxonomy" id="237019"/>
    <lineage>
        <taxon>Bacteria</taxon>
        <taxon>Pseudomonadati</taxon>
        <taxon>Bacteroidota</taxon>
        <taxon>Cytophagia</taxon>
        <taxon>Cytophagales</taxon>
        <taxon>Cyclobacteriaceae</taxon>
        <taxon>Algoriphagus</taxon>
    </lineage>
</organism>
<feature type="transmembrane region" description="Helical" evidence="6">
    <location>
        <begin position="123"/>
        <end position="146"/>
    </location>
</feature>
<feature type="transmembrane region" description="Helical" evidence="6">
    <location>
        <begin position="222"/>
        <end position="245"/>
    </location>
</feature>
<sequence length="299" mass="33541">MAKSESSYKKKLTTALKLVLTGLALFLVFRKIDTDQLWQIVQTIHWFWLIPAILLFELSKVFTAFRLNIYFKNIDLHISERLNLKLYLIGMFYNLFLPGGIGGDGYKVYLLNKHYKTPVKPLVQAALLDRLGGLVAIVLLLLLLLLPVDLEFPFASDIPWELLIGVAAVLVLPVFWLIQKLLFKKFLASFWKANGWSLLGQLAQLVCAFFILRSLGITEHILAYQLVFLLSSIVAVLPLTIGGVGARELVFVYAHSYAGIDETTAVTFSLIFFLISAAVSLIGAAVKIDFDQVQSMDEN</sequence>
<keyword evidence="5 6" id="KW-0472">Membrane</keyword>
<proteinExistence type="predicted"/>
<feature type="transmembrane region" description="Helical" evidence="6">
    <location>
        <begin position="198"/>
        <end position="215"/>
    </location>
</feature>
<dbReference type="Proteomes" id="UP000248882">
    <property type="component" value="Unassembled WGS sequence"/>
</dbReference>
<name>A0A2W7QDS0_9BACT</name>
<dbReference type="GO" id="GO:0005886">
    <property type="term" value="C:plasma membrane"/>
    <property type="evidence" value="ECO:0007669"/>
    <property type="project" value="UniProtKB-SubCell"/>
</dbReference>
<dbReference type="RefSeq" id="WP_111323335.1">
    <property type="nucleotide sequence ID" value="NZ_QKZT01000033.1"/>
</dbReference>
<evidence type="ECO:0000256" key="5">
    <source>
        <dbReference type="ARBA" id="ARBA00023136"/>
    </source>
</evidence>
<keyword evidence="3 6" id="KW-0812">Transmembrane</keyword>
<gene>
    <name evidence="7" type="ORF">LV85_04327</name>
</gene>
<evidence type="ECO:0000256" key="3">
    <source>
        <dbReference type="ARBA" id="ARBA00022692"/>
    </source>
</evidence>
<dbReference type="InterPro" id="IPR022791">
    <property type="entry name" value="L-PG_synthase/AglD"/>
</dbReference>
<comment type="subcellular location">
    <subcellularLocation>
        <location evidence="1">Cell membrane</location>
        <topology evidence="1">Multi-pass membrane protein</topology>
    </subcellularLocation>
</comment>
<feature type="transmembrane region" description="Helical" evidence="6">
    <location>
        <begin position="44"/>
        <end position="65"/>
    </location>
</feature>
<keyword evidence="8" id="KW-1185">Reference proteome</keyword>
<dbReference type="PANTHER" id="PTHR40277">
    <property type="entry name" value="BLL5419 PROTEIN"/>
    <property type="match status" value="1"/>
</dbReference>
<dbReference type="AlphaFoldDB" id="A0A2W7QDS0"/>
<keyword evidence="2" id="KW-1003">Cell membrane</keyword>
<evidence type="ECO:0000256" key="6">
    <source>
        <dbReference type="SAM" id="Phobius"/>
    </source>
</evidence>
<evidence type="ECO:0008006" key="9">
    <source>
        <dbReference type="Google" id="ProtNLM"/>
    </source>
</evidence>
<comment type="caution">
    <text evidence="7">The sequence shown here is derived from an EMBL/GenBank/DDBJ whole genome shotgun (WGS) entry which is preliminary data.</text>
</comment>
<dbReference type="EMBL" id="QKZT01000033">
    <property type="protein sequence ID" value="PZX46371.1"/>
    <property type="molecule type" value="Genomic_DNA"/>
</dbReference>
<evidence type="ECO:0000256" key="1">
    <source>
        <dbReference type="ARBA" id="ARBA00004651"/>
    </source>
</evidence>
<feature type="transmembrane region" description="Helical" evidence="6">
    <location>
        <begin position="86"/>
        <end position="103"/>
    </location>
</feature>
<dbReference type="OrthoDB" id="1123508at2"/>
<accession>A0A2W7QDS0</accession>
<evidence type="ECO:0000313" key="7">
    <source>
        <dbReference type="EMBL" id="PZX46371.1"/>
    </source>
</evidence>
<dbReference type="Pfam" id="PF03706">
    <property type="entry name" value="LPG_synthase_TM"/>
    <property type="match status" value="1"/>
</dbReference>
<evidence type="ECO:0000313" key="8">
    <source>
        <dbReference type="Proteomes" id="UP000248882"/>
    </source>
</evidence>
<reference evidence="7 8" key="1">
    <citation type="submission" date="2018-06" db="EMBL/GenBank/DDBJ databases">
        <title>Genomic Encyclopedia of Archaeal and Bacterial Type Strains, Phase II (KMG-II): from individual species to whole genera.</title>
        <authorList>
            <person name="Goeker M."/>
        </authorList>
    </citation>
    <scope>NUCLEOTIDE SEQUENCE [LARGE SCALE GENOMIC DNA]</scope>
    <source>
        <strain evidence="7 8">DSM 19830</strain>
    </source>
</reference>
<dbReference type="PANTHER" id="PTHR40277:SF1">
    <property type="entry name" value="BLL5419 PROTEIN"/>
    <property type="match status" value="1"/>
</dbReference>
<evidence type="ECO:0000256" key="4">
    <source>
        <dbReference type="ARBA" id="ARBA00022989"/>
    </source>
</evidence>
<evidence type="ECO:0000256" key="2">
    <source>
        <dbReference type="ARBA" id="ARBA00022475"/>
    </source>
</evidence>
<feature type="transmembrane region" description="Helical" evidence="6">
    <location>
        <begin position="158"/>
        <end position="178"/>
    </location>
</feature>
<protein>
    <recommendedName>
        <fullName evidence="9">Lysylphosphatidylglycerol synthase-like protein</fullName>
    </recommendedName>
</protein>
<feature type="transmembrane region" description="Helical" evidence="6">
    <location>
        <begin position="265"/>
        <end position="286"/>
    </location>
</feature>
<dbReference type="NCBIfam" id="TIGR00374">
    <property type="entry name" value="flippase-like domain"/>
    <property type="match status" value="1"/>
</dbReference>